<feature type="domain" description="SF3 helicase" evidence="4">
    <location>
        <begin position="170"/>
        <end position="331"/>
    </location>
</feature>
<dbReference type="GO" id="GO:0016787">
    <property type="term" value="F:hydrolase activity"/>
    <property type="evidence" value="ECO:0007669"/>
    <property type="project" value="UniProtKB-KW"/>
</dbReference>
<dbReference type="InterPro" id="IPR051620">
    <property type="entry name" value="ORF904-like_C"/>
</dbReference>
<dbReference type="PANTHER" id="PTHR35372:SF2">
    <property type="entry name" value="SF3 HELICASE DOMAIN-CONTAINING PROTEIN"/>
    <property type="match status" value="1"/>
</dbReference>
<dbReference type="InterPro" id="IPR014015">
    <property type="entry name" value="Helicase_SF3_DNA-vir"/>
</dbReference>
<proteinExistence type="predicted"/>
<keyword evidence="2" id="KW-0378">Hydrolase</keyword>
<sequence>MDLIQYDKLLDEVFYLIDSNELSSSLSLKKAPERVDSVQDLIRKAILESSIGRYKGVPYFFNGRIYEPMSPDEFGNLIYDLMKKCKLPNGDYARVEGVIKVCRRIIAGKELYPDRTIMIFRNCILDTKNRTTHKFSPQYVQMSYVDYDYNAKDIPLQWGMFLDSVLPEKEEQRILQESLGCLLINRRDAKLEHISFLYGTGANGKSVVFETVIGIFGRKNVSNYPIMSLISGGDRKKNIASMDGLWVNYSSESQIVTLAKNEDAFKALTSGEPTEARQIYGENFMAYNIPLQMVNVNALPEMGNLTHSLKRRIVIIDFKIEIPVHKQNKQLSRIFEKEYSGIFNWIMDGRDRFIKNGYEFTDRLRLDDKTDEYQANCNSVMRFMKRMKYNRVNKDITDTLPRWVNATILYRQYKKWCISNDTEAENERVFGGILGESGYQKKRMSGGISYAIYGAAVIKSIESKYTIQNRKKRENPNYEEKVPYAIDGRWYVDTYTGLCKYLGISYRTVSNWAKMGLLEGCYTKRGKFNATMVFDISLVKEAMKKMKVIKTDRERDRESFLRQKAQSKRNMTNETMKKYNSKERILLSPVDANFVTVKDELEDAARREELKKQGLI</sequence>
<dbReference type="Proteomes" id="UP000560658">
    <property type="component" value="Unassembled WGS sequence"/>
</dbReference>
<keyword evidence="1" id="KW-0547">Nucleotide-binding</keyword>
<evidence type="ECO:0000256" key="2">
    <source>
        <dbReference type="ARBA" id="ARBA00022801"/>
    </source>
</evidence>
<evidence type="ECO:0000259" key="4">
    <source>
        <dbReference type="PROSITE" id="PS51206"/>
    </source>
</evidence>
<dbReference type="InterPro" id="IPR006500">
    <property type="entry name" value="Helicase_put_C_phage/plasmid"/>
</dbReference>
<protein>
    <submittedName>
        <fullName evidence="5">P4 family phage/plasmid primase-like protein</fullName>
    </submittedName>
</protein>
<organism evidence="5 6">
    <name type="scientific">Bacteroides reticulotermitis</name>
    <dbReference type="NCBI Taxonomy" id="1133319"/>
    <lineage>
        <taxon>Bacteria</taxon>
        <taxon>Pseudomonadati</taxon>
        <taxon>Bacteroidota</taxon>
        <taxon>Bacteroidia</taxon>
        <taxon>Bacteroidales</taxon>
        <taxon>Bacteroidaceae</taxon>
        <taxon>Bacteroides</taxon>
    </lineage>
</organism>
<name>A0A840CV91_9BACE</name>
<evidence type="ECO:0000256" key="3">
    <source>
        <dbReference type="ARBA" id="ARBA00022840"/>
    </source>
</evidence>
<dbReference type="EMBL" id="JACIER010000005">
    <property type="protein sequence ID" value="MBB4043800.1"/>
    <property type="molecule type" value="Genomic_DNA"/>
</dbReference>
<dbReference type="AlphaFoldDB" id="A0A840CV91"/>
<keyword evidence="6" id="KW-1185">Reference proteome</keyword>
<gene>
    <name evidence="5" type="ORF">GGR06_001586</name>
</gene>
<dbReference type="RefSeq" id="WP_081741241.1">
    <property type="nucleotide sequence ID" value="NZ_JACIER010000005.1"/>
</dbReference>
<keyword evidence="3" id="KW-0067">ATP-binding</keyword>
<dbReference type="Gene3D" id="3.40.50.300">
    <property type="entry name" value="P-loop containing nucleotide triphosphate hydrolases"/>
    <property type="match status" value="1"/>
</dbReference>
<dbReference type="InterPro" id="IPR027417">
    <property type="entry name" value="P-loop_NTPase"/>
</dbReference>
<evidence type="ECO:0000313" key="5">
    <source>
        <dbReference type="EMBL" id="MBB4043800.1"/>
    </source>
</evidence>
<comment type="caution">
    <text evidence="5">The sequence shown here is derived from an EMBL/GenBank/DDBJ whole genome shotgun (WGS) entry which is preliminary data.</text>
</comment>
<reference evidence="5" key="1">
    <citation type="submission" date="2020-08" db="EMBL/GenBank/DDBJ databases">
        <title>Genomic Encyclopedia of Type Strains, Phase IV (KMG-IV): sequencing the most valuable type-strain genomes for metagenomic binning, comparative biology and taxonomic classification.</title>
        <authorList>
            <person name="Goeker M."/>
        </authorList>
    </citation>
    <scope>NUCLEOTIDE SEQUENCE [LARGE SCALE GENOMIC DNA]</scope>
    <source>
        <strain evidence="5">DSM 105720</strain>
    </source>
</reference>
<dbReference type="PROSITE" id="PS51206">
    <property type="entry name" value="SF3_HELICASE_1"/>
    <property type="match status" value="1"/>
</dbReference>
<dbReference type="PANTHER" id="PTHR35372">
    <property type="entry name" value="ATP BINDING PROTEIN-RELATED"/>
    <property type="match status" value="1"/>
</dbReference>
<evidence type="ECO:0000313" key="6">
    <source>
        <dbReference type="Proteomes" id="UP000560658"/>
    </source>
</evidence>
<dbReference type="NCBIfam" id="TIGR01613">
    <property type="entry name" value="primase_Cterm"/>
    <property type="match status" value="1"/>
</dbReference>
<accession>A0A840CV91</accession>
<dbReference type="GO" id="GO:0005524">
    <property type="term" value="F:ATP binding"/>
    <property type="evidence" value="ECO:0007669"/>
    <property type="project" value="UniProtKB-KW"/>
</dbReference>
<dbReference type="Pfam" id="PF19263">
    <property type="entry name" value="DUF5906"/>
    <property type="match status" value="1"/>
</dbReference>
<dbReference type="InterPro" id="IPR045455">
    <property type="entry name" value="NrS-1_pol-like_helicase"/>
</dbReference>
<evidence type="ECO:0000256" key="1">
    <source>
        <dbReference type="ARBA" id="ARBA00022741"/>
    </source>
</evidence>